<dbReference type="RefSeq" id="WP_271927544.1">
    <property type="nucleotide sequence ID" value="NZ_JAQNDO010000001.1"/>
</dbReference>
<gene>
    <name evidence="2" type="ORF">POL67_44965</name>
</gene>
<feature type="chain" id="PRO_5047452042" evidence="1">
    <location>
        <begin position="23"/>
        <end position="408"/>
    </location>
</feature>
<dbReference type="PANTHER" id="PTHR47197">
    <property type="entry name" value="PROTEIN NIRF"/>
    <property type="match status" value="1"/>
</dbReference>
<reference evidence="2 3" key="1">
    <citation type="submission" date="2022-11" db="EMBL/GenBank/DDBJ databases">
        <title>Minimal conservation of predation-associated metabolite biosynthetic gene clusters underscores biosynthetic potential of Myxococcota including descriptions for ten novel species: Archangium lansinium sp. nov., Myxococcus landrumus sp. nov., Nannocystis bai.</title>
        <authorList>
            <person name="Ahearne A."/>
            <person name="Stevens C."/>
            <person name="Dowd S."/>
        </authorList>
    </citation>
    <scope>NUCLEOTIDE SEQUENCE [LARGE SCALE GENOMIC DNA]</scope>
    <source>
        <strain evidence="2 3">RJM3</strain>
    </source>
</reference>
<dbReference type="EMBL" id="JAQNDO010000001">
    <property type="protein sequence ID" value="MDC0748563.1"/>
    <property type="molecule type" value="Genomic_DNA"/>
</dbReference>
<evidence type="ECO:0000256" key="1">
    <source>
        <dbReference type="SAM" id="SignalP"/>
    </source>
</evidence>
<dbReference type="Proteomes" id="UP001221411">
    <property type="component" value="Unassembled WGS sequence"/>
</dbReference>
<accession>A0ABT5F567</accession>
<dbReference type="SUPFAM" id="SSF51004">
    <property type="entry name" value="C-terminal (heme d1) domain of cytochrome cd1-nitrite reductase"/>
    <property type="match status" value="1"/>
</dbReference>
<keyword evidence="3" id="KW-1185">Reference proteome</keyword>
<dbReference type="InterPro" id="IPR051200">
    <property type="entry name" value="Host-pathogen_enzymatic-act"/>
</dbReference>
<feature type="signal peptide" evidence="1">
    <location>
        <begin position="1"/>
        <end position="22"/>
    </location>
</feature>
<dbReference type="PANTHER" id="PTHR47197:SF3">
    <property type="entry name" value="DIHYDRO-HEME D1 DEHYDROGENASE"/>
    <property type="match status" value="1"/>
</dbReference>
<sequence length="408" mass="43134">MTAFHLRALAGAALLTALPACGEAPVEHRYDPYTGDAFPDRREPVAVPPGGLGLITDSLSDTISLLDLGTGEKVGHVPVGRDPVGLDGPHHVAVDKAGGFVYIGLSYPVVATGGPHASHGGSIQPGYVQKLSLTDFRILGQVRVDANPGDIVASDDGRRVVVSHFDLQRAIKNAGNLDKARATIALLAPEVVLPTGSVDPPRITTCIAPHGMVLSRPDGARAYVACYGEDVVAVVDLNKREVIDRIPVDASGSAIGDPKYGPYSVVLSPDGKTLALGNTVSKDVRFFDVEANTMDPDRQIDTLGAPFFPVFSEDGKRLWIPTQSPDALVLWDLESDQEITRRDFTASECKWPHVADRLDDTRLVLICEGDHVTAGKALVLDAATLATQSEAVVGVYPDAIARIPGAAP</sequence>
<proteinExistence type="predicted"/>
<comment type="caution">
    <text evidence="2">The sequence shown here is derived from an EMBL/GenBank/DDBJ whole genome shotgun (WGS) entry which is preliminary data.</text>
</comment>
<name>A0ABT5F567_9BACT</name>
<dbReference type="InterPro" id="IPR011048">
    <property type="entry name" value="Haem_d1_sf"/>
</dbReference>
<dbReference type="InterPro" id="IPR015943">
    <property type="entry name" value="WD40/YVTN_repeat-like_dom_sf"/>
</dbReference>
<dbReference type="Gene3D" id="2.130.10.10">
    <property type="entry name" value="YVTN repeat-like/Quinoprotein amine dehydrogenase"/>
    <property type="match status" value="2"/>
</dbReference>
<evidence type="ECO:0000313" key="3">
    <source>
        <dbReference type="Proteomes" id="UP001221411"/>
    </source>
</evidence>
<organism evidence="2 3">
    <name type="scientific">Polyangium mundeleinium</name>
    <dbReference type="NCBI Taxonomy" id="2995306"/>
    <lineage>
        <taxon>Bacteria</taxon>
        <taxon>Pseudomonadati</taxon>
        <taxon>Myxococcota</taxon>
        <taxon>Polyangia</taxon>
        <taxon>Polyangiales</taxon>
        <taxon>Polyangiaceae</taxon>
        <taxon>Polyangium</taxon>
    </lineage>
</organism>
<protein>
    <submittedName>
        <fullName evidence="2">YncE family protein</fullName>
    </submittedName>
</protein>
<keyword evidence="1" id="KW-0732">Signal</keyword>
<evidence type="ECO:0000313" key="2">
    <source>
        <dbReference type="EMBL" id="MDC0748563.1"/>
    </source>
</evidence>